<evidence type="ECO:0000259" key="1">
    <source>
        <dbReference type="PROSITE" id="PS50837"/>
    </source>
</evidence>
<dbReference type="RefSeq" id="WP_299217476.1">
    <property type="nucleotide sequence ID" value="NZ_JBDGHN010000002.1"/>
</dbReference>
<feature type="domain" description="NACHT" evidence="1">
    <location>
        <begin position="97"/>
        <end position="213"/>
    </location>
</feature>
<dbReference type="InterPro" id="IPR007111">
    <property type="entry name" value="NACHT_NTPase"/>
</dbReference>
<name>A0ABU9X4C9_9GAMM</name>
<evidence type="ECO:0000313" key="3">
    <source>
        <dbReference type="Proteomes" id="UP001461960"/>
    </source>
</evidence>
<comment type="caution">
    <text evidence="2">The sequence shown here is derived from an EMBL/GenBank/DDBJ whole genome shotgun (WGS) entry which is preliminary data.</text>
</comment>
<protein>
    <submittedName>
        <fullName evidence="2">NACHT domain-containing protein</fullName>
    </submittedName>
</protein>
<dbReference type="SUPFAM" id="SSF52540">
    <property type="entry name" value="P-loop containing nucleoside triphosphate hydrolases"/>
    <property type="match status" value="1"/>
</dbReference>
<dbReference type="PROSITE" id="PS50837">
    <property type="entry name" value="NACHT"/>
    <property type="match status" value="1"/>
</dbReference>
<sequence>MLLTGAMAGIAGMKLADELKEPTKKVFGWLFEKGKNKYDDHKLDQALSNLSDRIVRVTKVKTIYKGDDSIDLQGFYVPTRIEDINTSIDFVTDISRQSIVLQGTVGQGKSIFMRYLTFQEARQGQRIPLFYELRRLDDNDTLINALSKQINNWITEFEESDFDRVAKTGELVLFLDGFDEVPHDKVKKLLNEIEEWCERYPNMQIIVSSRPDADIQRSNYLKVFKLSEYRFYEQSLLIDKLVEESESNKLLKQAIKDSNTEIQDLLKTPLMVTLFVMNYRGSLEIPTNQHEFYKNLFTILISRHDKTKPGFKRESNSGLNEVQLQEVFEEFCFITFSMDILVFDDGKAIEVLKECLENQNIRDNPRMVLYDLSKNVCLILKDGFDYTFIHKSIQEFYYASFIHNQPEMKIEFYKDCSYEFVNGKHNILKFLESMDTYYFYKYLALPVFDVYIKYFNFDESQNKLINYFFYNSNEEYGTHIEFYFEIYYEYPFNYFDILIVKLLPTVLNASSEFGAGMLKTTKVSSEGRKSIQSLFTSEKYNELQITLHLFEQEVLERREEILSFIDKKDSKKYRKYLNR</sequence>
<dbReference type="PANTHER" id="PTHR46312">
    <property type="entry name" value="NACHT DOMAIN-CONTAINING PROTEIN"/>
    <property type="match status" value="1"/>
</dbReference>
<dbReference type="EMBL" id="JBDGHN010000002">
    <property type="protein sequence ID" value="MEN2750249.1"/>
    <property type="molecule type" value="Genomic_DNA"/>
</dbReference>
<keyword evidence="3" id="KW-1185">Reference proteome</keyword>
<proteinExistence type="predicted"/>
<evidence type="ECO:0000313" key="2">
    <source>
        <dbReference type="EMBL" id="MEN2750249.1"/>
    </source>
</evidence>
<dbReference type="InterPro" id="IPR027417">
    <property type="entry name" value="P-loop_NTPase"/>
</dbReference>
<dbReference type="Gene3D" id="3.40.50.300">
    <property type="entry name" value="P-loop containing nucleotide triphosphate hydrolases"/>
    <property type="match status" value="1"/>
</dbReference>
<reference evidence="2 3" key="1">
    <citation type="submission" date="2024-05" db="EMBL/GenBank/DDBJ databases">
        <authorList>
            <person name="Kim H.-Y."/>
            <person name="Kim E."/>
            <person name="Cai Y."/>
            <person name="Yang S.-M."/>
            <person name="Lee W."/>
        </authorList>
    </citation>
    <scope>NUCLEOTIDE SEQUENCE [LARGE SCALE GENOMIC DNA]</scope>
    <source>
        <strain evidence="2 3">FBL11</strain>
    </source>
</reference>
<dbReference type="Pfam" id="PF05729">
    <property type="entry name" value="NACHT"/>
    <property type="match status" value="1"/>
</dbReference>
<dbReference type="Proteomes" id="UP001461960">
    <property type="component" value="Unassembled WGS sequence"/>
</dbReference>
<gene>
    <name evidence="2" type="ORF">AAIR29_01245</name>
</gene>
<organism evidence="2 3">
    <name type="scientific">Psychrobacter saeujeotis</name>
    <dbReference type="NCBI Taxonomy" id="3143436"/>
    <lineage>
        <taxon>Bacteria</taxon>
        <taxon>Pseudomonadati</taxon>
        <taxon>Pseudomonadota</taxon>
        <taxon>Gammaproteobacteria</taxon>
        <taxon>Moraxellales</taxon>
        <taxon>Moraxellaceae</taxon>
        <taxon>Psychrobacter</taxon>
    </lineage>
</organism>
<dbReference type="PANTHER" id="PTHR46312:SF2">
    <property type="entry name" value="NUCLEOTIDE-BINDING OLIGOMERIZATION DOMAIN-CONTAINING PROTEIN 2-LIKE"/>
    <property type="match status" value="1"/>
</dbReference>
<accession>A0ABU9X4C9</accession>